<dbReference type="Pfam" id="PF00704">
    <property type="entry name" value="Glyco_hydro_18"/>
    <property type="match status" value="1"/>
</dbReference>
<dbReference type="GO" id="GO:0005975">
    <property type="term" value="P:carbohydrate metabolic process"/>
    <property type="evidence" value="ECO:0007669"/>
    <property type="project" value="InterPro"/>
</dbReference>
<dbReference type="PROSITE" id="PS51782">
    <property type="entry name" value="LYSM"/>
    <property type="match status" value="2"/>
</dbReference>
<feature type="domain" description="LysM" evidence="1">
    <location>
        <begin position="51"/>
        <end position="96"/>
    </location>
</feature>
<dbReference type="KEGG" id="anr:Ana3638_01250"/>
<dbReference type="PANTHER" id="PTHR46066">
    <property type="entry name" value="CHITINASE DOMAIN-CONTAINING PROTEIN 1 FAMILY MEMBER"/>
    <property type="match status" value="1"/>
</dbReference>
<reference evidence="3 4" key="1">
    <citation type="submission" date="2020-01" db="EMBL/GenBank/DDBJ databases">
        <title>Genome analysis of Anaerocolumna sp. CBA3638.</title>
        <authorList>
            <person name="Kim J."/>
            <person name="Roh S.W."/>
        </authorList>
    </citation>
    <scope>NUCLEOTIDE SEQUENCE [LARGE SCALE GENOMIC DNA]</scope>
    <source>
        <strain evidence="3 4">CBA3638</strain>
    </source>
</reference>
<dbReference type="PANTHER" id="PTHR46066:SF2">
    <property type="entry name" value="CHITINASE DOMAIN-CONTAINING PROTEIN 1"/>
    <property type="match status" value="1"/>
</dbReference>
<proteinExistence type="predicted"/>
<dbReference type="RefSeq" id="WP_161836314.1">
    <property type="nucleotide sequence ID" value="NZ_CP048000.1"/>
</dbReference>
<feature type="domain" description="GH18" evidence="2">
    <location>
        <begin position="93"/>
        <end position="425"/>
    </location>
</feature>
<dbReference type="InterPro" id="IPR001223">
    <property type="entry name" value="Glyco_hydro18_cat"/>
</dbReference>
<dbReference type="Gene3D" id="3.10.50.10">
    <property type="match status" value="1"/>
</dbReference>
<dbReference type="SUPFAM" id="SSF51445">
    <property type="entry name" value="(Trans)glycosidases"/>
    <property type="match status" value="1"/>
</dbReference>
<dbReference type="SUPFAM" id="SSF54106">
    <property type="entry name" value="LysM domain"/>
    <property type="match status" value="2"/>
</dbReference>
<dbReference type="CDD" id="cd00118">
    <property type="entry name" value="LysM"/>
    <property type="match status" value="2"/>
</dbReference>
<dbReference type="GO" id="GO:0070492">
    <property type="term" value="F:oligosaccharide binding"/>
    <property type="evidence" value="ECO:0007669"/>
    <property type="project" value="TreeGrafter"/>
</dbReference>
<keyword evidence="4" id="KW-1185">Reference proteome</keyword>
<evidence type="ECO:0000259" key="1">
    <source>
        <dbReference type="PROSITE" id="PS51782"/>
    </source>
</evidence>
<dbReference type="SMART" id="SM00257">
    <property type="entry name" value="LysM"/>
    <property type="match status" value="2"/>
</dbReference>
<gene>
    <name evidence="3" type="ORF">Ana3638_01250</name>
</gene>
<dbReference type="AlphaFoldDB" id="A0A6P1TGP1"/>
<dbReference type="InterPro" id="IPR018392">
    <property type="entry name" value="LysM"/>
</dbReference>
<evidence type="ECO:0000313" key="3">
    <source>
        <dbReference type="EMBL" id="QHQ59593.1"/>
    </source>
</evidence>
<dbReference type="InterPro" id="IPR029070">
    <property type="entry name" value="Chitinase_insertion_sf"/>
</dbReference>
<dbReference type="Gene3D" id="3.20.20.80">
    <property type="entry name" value="Glycosidases"/>
    <property type="match status" value="1"/>
</dbReference>
<dbReference type="InterPro" id="IPR017853">
    <property type="entry name" value="GH"/>
</dbReference>
<accession>A0A6P1TGP1</accession>
<dbReference type="InterPro" id="IPR036779">
    <property type="entry name" value="LysM_dom_sf"/>
</dbReference>
<dbReference type="Pfam" id="PF01476">
    <property type="entry name" value="LysM"/>
    <property type="match status" value="2"/>
</dbReference>
<dbReference type="GO" id="GO:0012505">
    <property type="term" value="C:endomembrane system"/>
    <property type="evidence" value="ECO:0007669"/>
    <property type="project" value="TreeGrafter"/>
</dbReference>
<name>A0A6P1TGP1_9FIRM</name>
<dbReference type="EMBL" id="CP048000">
    <property type="protein sequence ID" value="QHQ59593.1"/>
    <property type="molecule type" value="Genomic_DNA"/>
</dbReference>
<dbReference type="Gene3D" id="3.10.350.10">
    <property type="entry name" value="LysM domain"/>
    <property type="match status" value="2"/>
</dbReference>
<evidence type="ECO:0000313" key="4">
    <source>
        <dbReference type="Proteomes" id="UP000464314"/>
    </source>
</evidence>
<feature type="domain" description="LysM" evidence="1">
    <location>
        <begin position="2"/>
        <end position="46"/>
    </location>
</feature>
<evidence type="ECO:0000259" key="2">
    <source>
        <dbReference type="PROSITE" id="PS51910"/>
    </source>
</evidence>
<dbReference type="PROSITE" id="PS51910">
    <property type="entry name" value="GH18_2"/>
    <property type="match status" value="1"/>
</dbReference>
<sequence>MYIHIIQPTDNIDSIAKYYGVSVTSLIQNNGLINPYDLVPGQTIVIVYPEQTHMVRDGDSLAEIAAAYGVPLIQLLRNNPYLSEREYIYPGEIIVINYNTDKKIATNAFAYPYINIDTLKKTLPYLTYISVYNFRATGQGGIISYYDDSEIIKMAKDYGTIPLMLLTTLTTQGEPNIKIAFDILTNEEYQERFIQDMLSIIKTKGYYGINLFYNYMTNANREIYERFSAKLADSLSKEGYLLFVTVNPNIKLGETEIKSEIVNYSVISQPVNNITFLNLIWGTNDGPPVPVISVNTAKQFLDFIIPGVSQDRIDIGLPIIGYDWTLPYIAGQTEANALTINAAITLADDTGAVIQYDDTSETPFFLYNQYNNDLQTMHITRFIDARTINSLLDLITAYGLNGIGVWNIMIFYDQLWLMINTQYEIEKLIPDNL</sequence>
<dbReference type="Proteomes" id="UP000464314">
    <property type="component" value="Chromosome"/>
</dbReference>
<protein>
    <submittedName>
        <fullName evidence="3">LysM peptidoglycan-binding domain-containing protein</fullName>
    </submittedName>
</protein>
<organism evidence="3 4">
    <name type="scientific">Anaerocolumna sedimenticola</name>
    <dbReference type="NCBI Taxonomy" id="2696063"/>
    <lineage>
        <taxon>Bacteria</taxon>
        <taxon>Bacillati</taxon>
        <taxon>Bacillota</taxon>
        <taxon>Clostridia</taxon>
        <taxon>Lachnospirales</taxon>
        <taxon>Lachnospiraceae</taxon>
        <taxon>Anaerocolumna</taxon>
    </lineage>
</organism>